<dbReference type="OrthoDB" id="506498at2759"/>
<evidence type="ECO:0000313" key="1">
    <source>
        <dbReference type="EMBL" id="KAF2665681.1"/>
    </source>
</evidence>
<dbReference type="EMBL" id="MU004240">
    <property type="protein sequence ID" value="KAF2665681.1"/>
    <property type="molecule type" value="Genomic_DNA"/>
</dbReference>
<dbReference type="InterPro" id="IPR029063">
    <property type="entry name" value="SAM-dependent_MTases_sf"/>
</dbReference>
<dbReference type="SUPFAM" id="SSF53335">
    <property type="entry name" value="S-adenosyl-L-methionine-dependent methyltransferases"/>
    <property type="match status" value="1"/>
</dbReference>
<gene>
    <name evidence="1" type="ORF">BT63DRAFT_459260</name>
</gene>
<dbReference type="GO" id="GO:0032259">
    <property type="term" value="P:methylation"/>
    <property type="evidence" value="ECO:0007669"/>
    <property type="project" value="UniProtKB-KW"/>
</dbReference>
<dbReference type="Proteomes" id="UP000799302">
    <property type="component" value="Unassembled WGS sequence"/>
</dbReference>
<keyword evidence="2" id="KW-1185">Reference proteome</keyword>
<proteinExistence type="predicted"/>
<dbReference type="Gene3D" id="3.40.50.150">
    <property type="entry name" value="Vaccinia Virus protein VP39"/>
    <property type="match status" value="1"/>
</dbReference>
<dbReference type="AlphaFoldDB" id="A0A6A6U256"/>
<reference evidence="1" key="1">
    <citation type="journal article" date="2020" name="Stud. Mycol.">
        <title>101 Dothideomycetes genomes: a test case for predicting lifestyles and emergence of pathogens.</title>
        <authorList>
            <person name="Haridas S."/>
            <person name="Albert R."/>
            <person name="Binder M."/>
            <person name="Bloem J."/>
            <person name="Labutti K."/>
            <person name="Salamov A."/>
            <person name="Andreopoulos B."/>
            <person name="Baker S."/>
            <person name="Barry K."/>
            <person name="Bills G."/>
            <person name="Bluhm B."/>
            <person name="Cannon C."/>
            <person name="Castanera R."/>
            <person name="Culley D."/>
            <person name="Daum C."/>
            <person name="Ezra D."/>
            <person name="Gonzalez J."/>
            <person name="Henrissat B."/>
            <person name="Kuo A."/>
            <person name="Liang C."/>
            <person name="Lipzen A."/>
            <person name="Lutzoni F."/>
            <person name="Magnuson J."/>
            <person name="Mondo S."/>
            <person name="Nolan M."/>
            <person name="Ohm R."/>
            <person name="Pangilinan J."/>
            <person name="Park H.-J."/>
            <person name="Ramirez L."/>
            <person name="Alfaro M."/>
            <person name="Sun H."/>
            <person name="Tritt A."/>
            <person name="Yoshinaga Y."/>
            <person name="Zwiers L.-H."/>
            <person name="Turgeon B."/>
            <person name="Goodwin S."/>
            <person name="Spatafora J."/>
            <person name="Crous P."/>
            <person name="Grigoriev I."/>
        </authorList>
    </citation>
    <scope>NUCLEOTIDE SEQUENCE</scope>
    <source>
        <strain evidence="1">CBS 115976</strain>
    </source>
</reference>
<dbReference type="CDD" id="cd02440">
    <property type="entry name" value="AdoMet_MTases"/>
    <property type="match status" value="1"/>
</dbReference>
<organism evidence="1 2">
    <name type="scientific">Microthyrium microscopicum</name>
    <dbReference type="NCBI Taxonomy" id="703497"/>
    <lineage>
        <taxon>Eukaryota</taxon>
        <taxon>Fungi</taxon>
        <taxon>Dikarya</taxon>
        <taxon>Ascomycota</taxon>
        <taxon>Pezizomycotina</taxon>
        <taxon>Dothideomycetes</taxon>
        <taxon>Dothideomycetes incertae sedis</taxon>
        <taxon>Microthyriales</taxon>
        <taxon>Microthyriaceae</taxon>
        <taxon>Microthyrium</taxon>
    </lineage>
</organism>
<keyword evidence="1" id="KW-0808">Transferase</keyword>
<dbReference type="Pfam" id="PF13489">
    <property type="entry name" value="Methyltransf_23"/>
    <property type="match status" value="1"/>
</dbReference>
<keyword evidence="1" id="KW-0489">Methyltransferase</keyword>
<accession>A0A6A6U256</accession>
<protein>
    <submittedName>
        <fullName evidence="1">S-adenosyl-L-methionine-dependent methyltransferase</fullName>
    </submittedName>
</protein>
<name>A0A6A6U256_9PEZI</name>
<evidence type="ECO:0000313" key="2">
    <source>
        <dbReference type="Proteomes" id="UP000799302"/>
    </source>
</evidence>
<sequence length="300" mass="35195">MADAAEEEYFELIEVHDRTFQHYSVINNVYLAPVDEDEEERLVLEARILLEVFQNRLFLVPLEYPRQVLECGYGRGAWATQMALVYECQVTAIDIYPAELSEEPENLVREIWNLNDRLLPTYRAGQYDLVHSRCVGLGIKKSRWRTYVRDLGQLTRRGGYVQLAEFYYNIQSDNGRLTENHAIYKWGVAFRTALDVDKDPRAYRNFERYLRDAGLTNVQTMSVHIPIGDWSTDPRQQAIGLLNRESMEELVESHAIYPFTQQLGWTVDQVSELTDQIRDELNDNSLHLYLPLYIAWGYRR</sequence>
<dbReference type="GO" id="GO:0008168">
    <property type="term" value="F:methyltransferase activity"/>
    <property type="evidence" value="ECO:0007669"/>
    <property type="project" value="UniProtKB-KW"/>
</dbReference>